<evidence type="ECO:0000259" key="5">
    <source>
        <dbReference type="Pfam" id="PF00392"/>
    </source>
</evidence>
<keyword evidence="1" id="KW-0805">Transcription regulation</keyword>
<comment type="caution">
    <text evidence="6">The sequence shown here is derived from an EMBL/GenBank/DDBJ whole genome shotgun (WGS) entry which is preliminary data.</text>
</comment>
<proteinExistence type="predicted"/>
<dbReference type="InterPro" id="IPR036390">
    <property type="entry name" value="WH_DNA-bd_sf"/>
</dbReference>
<name>A0ABS2JFT5_9ACTN</name>
<dbReference type="InterPro" id="IPR036388">
    <property type="entry name" value="WH-like_DNA-bd_sf"/>
</dbReference>
<evidence type="ECO:0000256" key="4">
    <source>
        <dbReference type="SAM" id="MobiDB-lite"/>
    </source>
</evidence>
<dbReference type="Pfam" id="PF00392">
    <property type="entry name" value="GntR"/>
    <property type="match status" value="1"/>
</dbReference>
<feature type="domain" description="HTH gntR-type" evidence="5">
    <location>
        <begin position="6"/>
        <end position="55"/>
    </location>
</feature>
<gene>
    <name evidence="6" type="ORF">JQN84_22680</name>
</gene>
<keyword evidence="7" id="KW-1185">Reference proteome</keyword>
<evidence type="ECO:0000256" key="2">
    <source>
        <dbReference type="ARBA" id="ARBA00023125"/>
    </source>
</evidence>
<keyword evidence="2" id="KW-0238">DNA-binding</keyword>
<dbReference type="SUPFAM" id="SSF46785">
    <property type="entry name" value="Winged helix' DNA-binding domain"/>
    <property type="match status" value="1"/>
</dbReference>
<evidence type="ECO:0000256" key="3">
    <source>
        <dbReference type="ARBA" id="ARBA00023163"/>
    </source>
</evidence>
<organism evidence="6 7">
    <name type="scientific">Micromonospora humidisoli</name>
    <dbReference type="NCBI Taxonomy" id="2807622"/>
    <lineage>
        <taxon>Bacteria</taxon>
        <taxon>Bacillati</taxon>
        <taxon>Actinomycetota</taxon>
        <taxon>Actinomycetes</taxon>
        <taxon>Micromonosporales</taxon>
        <taxon>Micromonosporaceae</taxon>
        <taxon>Micromonospora</taxon>
    </lineage>
</organism>
<dbReference type="EMBL" id="JAFEUO010000006">
    <property type="protein sequence ID" value="MBM7085333.1"/>
    <property type="molecule type" value="Genomic_DNA"/>
</dbReference>
<evidence type="ECO:0000313" key="7">
    <source>
        <dbReference type="Proteomes" id="UP000809587"/>
    </source>
</evidence>
<protein>
    <submittedName>
        <fullName evidence="6">GntR family transcriptional regulator</fullName>
    </submittedName>
</protein>
<feature type="region of interest" description="Disordered" evidence="4">
    <location>
        <begin position="1"/>
        <end position="22"/>
    </location>
</feature>
<reference evidence="6 7" key="1">
    <citation type="submission" date="2021-02" db="EMBL/GenBank/DDBJ databases">
        <authorList>
            <person name="Lee D.-H."/>
        </authorList>
    </citation>
    <scope>NUCLEOTIDE SEQUENCE [LARGE SCALE GENOMIC DNA]</scope>
    <source>
        <strain evidence="6 7">MMS20-R2-29</strain>
    </source>
</reference>
<sequence>MSGVRGERLKPDDTLPSSAKMAADDKVGTSTIQLVHVRLEALRVIRRHRGKGIVIADPKLCRREP</sequence>
<accession>A0ABS2JFT5</accession>
<dbReference type="Gene3D" id="1.10.10.10">
    <property type="entry name" value="Winged helix-like DNA-binding domain superfamily/Winged helix DNA-binding domain"/>
    <property type="match status" value="1"/>
</dbReference>
<evidence type="ECO:0000256" key="1">
    <source>
        <dbReference type="ARBA" id="ARBA00023015"/>
    </source>
</evidence>
<keyword evidence="3" id="KW-0804">Transcription</keyword>
<feature type="compositionally biased region" description="Basic and acidic residues" evidence="4">
    <location>
        <begin position="1"/>
        <end position="13"/>
    </location>
</feature>
<dbReference type="InterPro" id="IPR000524">
    <property type="entry name" value="Tscrpt_reg_HTH_GntR"/>
</dbReference>
<evidence type="ECO:0000313" key="6">
    <source>
        <dbReference type="EMBL" id="MBM7085333.1"/>
    </source>
</evidence>
<dbReference type="Proteomes" id="UP000809587">
    <property type="component" value="Unassembled WGS sequence"/>
</dbReference>